<keyword evidence="2" id="KW-1185">Reference proteome</keyword>
<organism evidence="1 2">
    <name type="scientific">Tanacetum coccineum</name>
    <dbReference type="NCBI Taxonomy" id="301880"/>
    <lineage>
        <taxon>Eukaryota</taxon>
        <taxon>Viridiplantae</taxon>
        <taxon>Streptophyta</taxon>
        <taxon>Embryophyta</taxon>
        <taxon>Tracheophyta</taxon>
        <taxon>Spermatophyta</taxon>
        <taxon>Magnoliopsida</taxon>
        <taxon>eudicotyledons</taxon>
        <taxon>Gunneridae</taxon>
        <taxon>Pentapetalae</taxon>
        <taxon>asterids</taxon>
        <taxon>campanulids</taxon>
        <taxon>Asterales</taxon>
        <taxon>Asteraceae</taxon>
        <taxon>Asteroideae</taxon>
        <taxon>Anthemideae</taxon>
        <taxon>Anthemidinae</taxon>
        <taxon>Tanacetum</taxon>
    </lineage>
</organism>
<accession>A0ABQ5EDX8</accession>
<dbReference type="EMBL" id="BQNB010016211">
    <property type="protein sequence ID" value="GJT49120.1"/>
    <property type="molecule type" value="Genomic_DNA"/>
</dbReference>
<sequence length="73" mass="8226">MITLTYWPLKAYDNRTLAIRTINQDFLTFLGNRAFTSDTDKVSSTSVTMCTLSTGEMPSLPAQSDYFESMQSD</sequence>
<gene>
    <name evidence="1" type="ORF">Tco_0975277</name>
</gene>
<evidence type="ECO:0000313" key="1">
    <source>
        <dbReference type="EMBL" id="GJT49120.1"/>
    </source>
</evidence>
<proteinExistence type="predicted"/>
<evidence type="ECO:0000313" key="2">
    <source>
        <dbReference type="Proteomes" id="UP001151760"/>
    </source>
</evidence>
<dbReference type="Proteomes" id="UP001151760">
    <property type="component" value="Unassembled WGS sequence"/>
</dbReference>
<reference evidence="1" key="2">
    <citation type="submission" date="2022-01" db="EMBL/GenBank/DDBJ databases">
        <authorList>
            <person name="Yamashiro T."/>
            <person name="Shiraishi A."/>
            <person name="Satake H."/>
            <person name="Nakayama K."/>
        </authorList>
    </citation>
    <scope>NUCLEOTIDE SEQUENCE</scope>
</reference>
<reference evidence="1" key="1">
    <citation type="journal article" date="2022" name="Int. J. Mol. Sci.">
        <title>Draft Genome of Tanacetum Coccineum: Genomic Comparison of Closely Related Tanacetum-Family Plants.</title>
        <authorList>
            <person name="Yamashiro T."/>
            <person name="Shiraishi A."/>
            <person name="Nakayama K."/>
            <person name="Satake H."/>
        </authorList>
    </citation>
    <scope>NUCLEOTIDE SEQUENCE</scope>
</reference>
<protein>
    <submittedName>
        <fullName evidence="1">Uncharacterized protein</fullName>
    </submittedName>
</protein>
<comment type="caution">
    <text evidence="1">The sequence shown here is derived from an EMBL/GenBank/DDBJ whole genome shotgun (WGS) entry which is preliminary data.</text>
</comment>
<name>A0ABQ5EDX8_9ASTR</name>